<accession>A0A3N0AGD0</accession>
<keyword evidence="1" id="KW-0472">Membrane</keyword>
<evidence type="ECO:0000313" key="3">
    <source>
        <dbReference type="Proteomes" id="UP000267368"/>
    </source>
</evidence>
<keyword evidence="1" id="KW-0812">Transmembrane</keyword>
<evidence type="ECO:0000256" key="1">
    <source>
        <dbReference type="SAM" id="Phobius"/>
    </source>
</evidence>
<reference evidence="3" key="1">
    <citation type="submission" date="2018-05" db="EMBL/GenBank/DDBJ databases">
        <title>Genome Sequencing of selected type strains of the family Eggerthellaceae.</title>
        <authorList>
            <person name="Danylec N."/>
            <person name="Stoll D.A."/>
            <person name="Doetsch A."/>
            <person name="Huch M."/>
        </authorList>
    </citation>
    <scope>NUCLEOTIDE SEQUENCE [LARGE SCALE GENOMIC DNA]</scope>
    <source>
        <strain evidence="3">DSM 17537</strain>
    </source>
</reference>
<sequence length="80" mass="8363">MDEETDITQAPAYWLPGEVYTALKWVGLAALPTLSWVYQALAAVWGLPLANEVSATLGIMGTCVAVLIGASSLAAAKGQR</sequence>
<proteinExistence type="predicted"/>
<name>A0A3N0AGD0_9ACTN</name>
<dbReference type="Proteomes" id="UP000267368">
    <property type="component" value="Unassembled WGS sequence"/>
</dbReference>
<feature type="transmembrane region" description="Helical" evidence="1">
    <location>
        <begin position="53"/>
        <end position="76"/>
    </location>
</feature>
<gene>
    <name evidence="2" type="ORF">DMP07_04230</name>
</gene>
<dbReference type="EMBL" id="QICB01000002">
    <property type="protein sequence ID" value="RNL20791.1"/>
    <property type="molecule type" value="Genomic_DNA"/>
</dbReference>
<protein>
    <recommendedName>
        <fullName evidence="4">Holin</fullName>
    </recommendedName>
</protein>
<dbReference type="OrthoDB" id="3237235at2"/>
<organism evidence="2 3">
    <name type="scientific">Slackia faecicanis</name>
    <dbReference type="NCBI Taxonomy" id="255723"/>
    <lineage>
        <taxon>Bacteria</taxon>
        <taxon>Bacillati</taxon>
        <taxon>Actinomycetota</taxon>
        <taxon>Coriobacteriia</taxon>
        <taxon>Eggerthellales</taxon>
        <taxon>Eggerthellaceae</taxon>
        <taxon>Slackia</taxon>
    </lineage>
</organism>
<dbReference type="AlphaFoldDB" id="A0A3N0AGD0"/>
<evidence type="ECO:0000313" key="2">
    <source>
        <dbReference type="EMBL" id="RNL20791.1"/>
    </source>
</evidence>
<keyword evidence="1" id="KW-1133">Transmembrane helix</keyword>
<keyword evidence="3" id="KW-1185">Reference proteome</keyword>
<feature type="transmembrane region" description="Helical" evidence="1">
    <location>
        <begin position="25"/>
        <end position="47"/>
    </location>
</feature>
<comment type="caution">
    <text evidence="2">The sequence shown here is derived from an EMBL/GenBank/DDBJ whole genome shotgun (WGS) entry which is preliminary data.</text>
</comment>
<evidence type="ECO:0008006" key="4">
    <source>
        <dbReference type="Google" id="ProtNLM"/>
    </source>
</evidence>
<dbReference type="RefSeq" id="WP_123197890.1">
    <property type="nucleotide sequence ID" value="NZ_QICB01000002.1"/>
</dbReference>